<dbReference type="Proteomes" id="UP000515124">
    <property type="component" value="Unplaced"/>
</dbReference>
<evidence type="ECO:0000313" key="10">
    <source>
        <dbReference type="RefSeq" id="XP_021804088.1"/>
    </source>
</evidence>
<dbReference type="PANTHER" id="PTHR46083">
    <property type="match status" value="1"/>
</dbReference>
<keyword evidence="4" id="KW-0328">Glycosyltransferase</keyword>
<feature type="chain" id="PRO_5027827793" description="starch synthase" evidence="7">
    <location>
        <begin position="24"/>
        <end position="110"/>
    </location>
</feature>
<evidence type="ECO:0000256" key="7">
    <source>
        <dbReference type="SAM" id="SignalP"/>
    </source>
</evidence>
<proteinExistence type="predicted"/>
<evidence type="ECO:0000256" key="3">
    <source>
        <dbReference type="ARBA" id="ARBA00012588"/>
    </source>
</evidence>
<keyword evidence="7" id="KW-0732">Signal</keyword>
<evidence type="ECO:0000256" key="6">
    <source>
        <dbReference type="ARBA" id="ARBA00022922"/>
    </source>
</evidence>
<dbReference type="KEGG" id="pavi:110748416"/>
<accession>A0A6P5RQJ9</accession>
<feature type="signal peptide" evidence="7">
    <location>
        <begin position="1"/>
        <end position="23"/>
    </location>
</feature>
<keyword evidence="9" id="KW-1185">Reference proteome</keyword>
<comment type="pathway">
    <text evidence="2">Glycan biosynthesis; starch biosynthesis.</text>
</comment>
<dbReference type="UniPathway" id="UPA00152"/>
<dbReference type="PANTHER" id="PTHR46083:SF3">
    <property type="entry name" value="UDP-GLYCOSYLTRANSFERASE SUPERFAMILY PROTEIN"/>
    <property type="match status" value="1"/>
</dbReference>
<evidence type="ECO:0000256" key="1">
    <source>
        <dbReference type="ARBA" id="ARBA00001478"/>
    </source>
</evidence>
<organism evidence="9 10">
    <name type="scientific">Prunus avium</name>
    <name type="common">Cherry</name>
    <name type="synonym">Cerasus avium</name>
    <dbReference type="NCBI Taxonomy" id="42229"/>
    <lineage>
        <taxon>Eukaryota</taxon>
        <taxon>Viridiplantae</taxon>
        <taxon>Streptophyta</taxon>
        <taxon>Embryophyta</taxon>
        <taxon>Tracheophyta</taxon>
        <taxon>Spermatophyta</taxon>
        <taxon>Magnoliopsida</taxon>
        <taxon>eudicotyledons</taxon>
        <taxon>Gunneridae</taxon>
        <taxon>Pentapetalae</taxon>
        <taxon>rosids</taxon>
        <taxon>fabids</taxon>
        <taxon>Rosales</taxon>
        <taxon>Rosaceae</taxon>
        <taxon>Amygdaloideae</taxon>
        <taxon>Amygdaleae</taxon>
        <taxon>Prunus</taxon>
    </lineage>
</organism>
<sequence>MFWEILLRIDSMVLMGMVTTAEASNLRRLVMDHKVSVAEVFNDTLQKSDAEILAELRHFSERNPRNGFHIVHVCTEMAPLVSVGSLASYVTGLSCALQRKGHLVEVILPK</sequence>
<evidence type="ECO:0000256" key="5">
    <source>
        <dbReference type="ARBA" id="ARBA00022679"/>
    </source>
</evidence>
<gene>
    <name evidence="10" type="primary">LOC110748416</name>
</gene>
<name>A0A6P5RQJ9_PRUAV</name>
<keyword evidence="5" id="KW-0808">Transferase</keyword>
<evidence type="ECO:0000256" key="4">
    <source>
        <dbReference type="ARBA" id="ARBA00022676"/>
    </source>
</evidence>
<feature type="domain" description="Starch synthase catalytic" evidence="8">
    <location>
        <begin position="69"/>
        <end position="110"/>
    </location>
</feature>
<evidence type="ECO:0000259" key="8">
    <source>
        <dbReference type="Pfam" id="PF08323"/>
    </source>
</evidence>
<protein>
    <recommendedName>
        <fullName evidence="3">starch synthase</fullName>
        <ecNumber evidence="3">2.4.1.21</ecNumber>
    </recommendedName>
</protein>
<dbReference type="InterPro" id="IPR013534">
    <property type="entry name" value="Starch_synth_cat_dom"/>
</dbReference>
<dbReference type="GeneID" id="110748416"/>
<dbReference type="GO" id="GO:0009011">
    <property type="term" value="F:alpha-1,4-glucan glucosyltransferase (ADP-glucose donor) activity"/>
    <property type="evidence" value="ECO:0007669"/>
    <property type="project" value="UniProtKB-EC"/>
</dbReference>
<evidence type="ECO:0000256" key="2">
    <source>
        <dbReference type="ARBA" id="ARBA00004727"/>
    </source>
</evidence>
<comment type="catalytic activity">
    <reaction evidence="1">
        <text>[(1-&gt;4)-alpha-D-glucosyl](n) + ADP-alpha-D-glucose = [(1-&gt;4)-alpha-D-glucosyl](n+1) + ADP + H(+)</text>
        <dbReference type="Rhea" id="RHEA:18189"/>
        <dbReference type="Rhea" id="RHEA-COMP:9584"/>
        <dbReference type="Rhea" id="RHEA-COMP:9587"/>
        <dbReference type="ChEBI" id="CHEBI:15378"/>
        <dbReference type="ChEBI" id="CHEBI:15444"/>
        <dbReference type="ChEBI" id="CHEBI:57498"/>
        <dbReference type="ChEBI" id="CHEBI:456216"/>
        <dbReference type="EC" id="2.4.1.21"/>
    </reaction>
</comment>
<dbReference type="Pfam" id="PF08323">
    <property type="entry name" value="Glyco_transf_5"/>
    <property type="match status" value="1"/>
</dbReference>
<dbReference type="RefSeq" id="XP_021804088.1">
    <property type="nucleotide sequence ID" value="XM_021948396.1"/>
</dbReference>
<keyword evidence="6" id="KW-0750">Starch biosynthesis</keyword>
<dbReference type="Gene3D" id="3.40.50.2000">
    <property type="entry name" value="Glycogen Phosphorylase B"/>
    <property type="match status" value="1"/>
</dbReference>
<evidence type="ECO:0000313" key="9">
    <source>
        <dbReference type="Proteomes" id="UP000515124"/>
    </source>
</evidence>
<dbReference type="EC" id="2.4.1.21" evidence="3"/>
<dbReference type="AlphaFoldDB" id="A0A6P5RQJ9"/>
<reference evidence="10" key="1">
    <citation type="submission" date="2025-08" db="UniProtKB">
        <authorList>
            <consortium name="RefSeq"/>
        </authorList>
    </citation>
    <scope>IDENTIFICATION</scope>
</reference>
<dbReference type="GO" id="GO:0019252">
    <property type="term" value="P:starch biosynthetic process"/>
    <property type="evidence" value="ECO:0007669"/>
    <property type="project" value="UniProtKB-UniPathway"/>
</dbReference>